<evidence type="ECO:0000313" key="2">
    <source>
        <dbReference type="Proteomes" id="UP001596004"/>
    </source>
</evidence>
<name>A0ABV9CNK9_9ACTN</name>
<reference evidence="2" key="1">
    <citation type="journal article" date="2019" name="Int. J. Syst. Evol. Microbiol.">
        <title>The Global Catalogue of Microorganisms (GCM) 10K type strain sequencing project: providing services to taxonomists for standard genome sequencing and annotation.</title>
        <authorList>
            <consortium name="The Broad Institute Genomics Platform"/>
            <consortium name="The Broad Institute Genome Sequencing Center for Infectious Disease"/>
            <person name="Wu L."/>
            <person name="Ma J."/>
        </authorList>
    </citation>
    <scope>NUCLEOTIDE SEQUENCE [LARGE SCALE GENOMIC DNA]</scope>
    <source>
        <strain evidence="2">CGMCC 4.7132</strain>
    </source>
</reference>
<comment type="caution">
    <text evidence="1">The sequence shown here is derived from an EMBL/GenBank/DDBJ whole genome shotgun (WGS) entry which is preliminary data.</text>
</comment>
<evidence type="ECO:0000313" key="1">
    <source>
        <dbReference type="EMBL" id="MFC4534601.1"/>
    </source>
</evidence>
<organism evidence="1 2">
    <name type="scientific">Sphaerisporangium dianthi</name>
    <dbReference type="NCBI Taxonomy" id="1436120"/>
    <lineage>
        <taxon>Bacteria</taxon>
        <taxon>Bacillati</taxon>
        <taxon>Actinomycetota</taxon>
        <taxon>Actinomycetes</taxon>
        <taxon>Streptosporangiales</taxon>
        <taxon>Streptosporangiaceae</taxon>
        <taxon>Sphaerisporangium</taxon>
    </lineage>
</organism>
<dbReference type="EMBL" id="JBHSFP010000024">
    <property type="protein sequence ID" value="MFC4534601.1"/>
    <property type="molecule type" value="Genomic_DNA"/>
</dbReference>
<evidence type="ECO:0008006" key="3">
    <source>
        <dbReference type="Google" id="ProtNLM"/>
    </source>
</evidence>
<protein>
    <recommendedName>
        <fullName evidence="3">Transposase</fullName>
    </recommendedName>
</protein>
<sequence>MRSDSTHVLAAVRRLNLVLVGETLRAALEELAAADGEWLAGLITREWANRYGRPIRYDRLPRS</sequence>
<accession>A0ABV9CNK9</accession>
<dbReference type="RefSeq" id="WP_380845567.1">
    <property type="nucleotide sequence ID" value="NZ_JBHSFP010000024.1"/>
</dbReference>
<keyword evidence="2" id="KW-1185">Reference proteome</keyword>
<dbReference type="Proteomes" id="UP001596004">
    <property type="component" value="Unassembled WGS sequence"/>
</dbReference>
<gene>
    <name evidence="1" type="ORF">ACFO60_27920</name>
</gene>
<proteinExistence type="predicted"/>